<evidence type="ECO:0000313" key="2">
    <source>
        <dbReference type="EMBL" id="PNR42521.1"/>
    </source>
</evidence>
<dbReference type="Gramene" id="Pp3c13_14250V3.2">
    <property type="protein sequence ID" value="PAC:32932455.CDS.1"/>
    <property type="gene ID" value="Pp3c13_14250"/>
</dbReference>
<organism evidence="2">
    <name type="scientific">Physcomitrium patens</name>
    <name type="common">Spreading-leaved earth moss</name>
    <name type="synonym">Physcomitrella patens</name>
    <dbReference type="NCBI Taxonomy" id="3218"/>
    <lineage>
        <taxon>Eukaryota</taxon>
        <taxon>Viridiplantae</taxon>
        <taxon>Streptophyta</taxon>
        <taxon>Embryophyta</taxon>
        <taxon>Bryophyta</taxon>
        <taxon>Bryophytina</taxon>
        <taxon>Bryopsida</taxon>
        <taxon>Funariidae</taxon>
        <taxon>Funariales</taxon>
        <taxon>Funariaceae</taxon>
        <taxon>Physcomitrium</taxon>
    </lineage>
</organism>
<reference evidence="2 4" key="1">
    <citation type="journal article" date="2008" name="Science">
        <title>The Physcomitrella genome reveals evolutionary insights into the conquest of land by plants.</title>
        <authorList>
            <person name="Rensing S."/>
            <person name="Lang D."/>
            <person name="Zimmer A."/>
            <person name="Terry A."/>
            <person name="Salamov A."/>
            <person name="Shapiro H."/>
            <person name="Nishiyama T."/>
            <person name="Perroud P.-F."/>
            <person name="Lindquist E."/>
            <person name="Kamisugi Y."/>
            <person name="Tanahashi T."/>
            <person name="Sakakibara K."/>
            <person name="Fujita T."/>
            <person name="Oishi K."/>
            <person name="Shin-I T."/>
            <person name="Kuroki Y."/>
            <person name="Toyoda A."/>
            <person name="Suzuki Y."/>
            <person name="Hashimoto A."/>
            <person name="Yamaguchi K."/>
            <person name="Sugano A."/>
            <person name="Kohara Y."/>
            <person name="Fujiyama A."/>
            <person name="Anterola A."/>
            <person name="Aoki S."/>
            <person name="Ashton N."/>
            <person name="Barbazuk W.B."/>
            <person name="Barker E."/>
            <person name="Bennetzen J."/>
            <person name="Bezanilla M."/>
            <person name="Blankenship R."/>
            <person name="Cho S.H."/>
            <person name="Dutcher S."/>
            <person name="Estelle M."/>
            <person name="Fawcett J.A."/>
            <person name="Gundlach H."/>
            <person name="Hanada K."/>
            <person name="Heyl A."/>
            <person name="Hicks K.A."/>
            <person name="Hugh J."/>
            <person name="Lohr M."/>
            <person name="Mayer K."/>
            <person name="Melkozernov A."/>
            <person name="Murata T."/>
            <person name="Nelson D."/>
            <person name="Pils B."/>
            <person name="Prigge M."/>
            <person name="Reiss B."/>
            <person name="Renner T."/>
            <person name="Rombauts S."/>
            <person name="Rushton P."/>
            <person name="Sanderfoot A."/>
            <person name="Schween G."/>
            <person name="Shiu S.-H."/>
            <person name="Stueber K."/>
            <person name="Theodoulou F.L."/>
            <person name="Tu H."/>
            <person name="Van de Peer Y."/>
            <person name="Verrier P.J."/>
            <person name="Waters E."/>
            <person name="Wood A."/>
            <person name="Yang L."/>
            <person name="Cove D."/>
            <person name="Cuming A."/>
            <person name="Hasebe M."/>
            <person name="Lucas S."/>
            <person name="Mishler D.B."/>
            <person name="Reski R."/>
            <person name="Grigoriev I."/>
            <person name="Quatrano R.S."/>
            <person name="Boore J.L."/>
        </authorList>
    </citation>
    <scope>NUCLEOTIDE SEQUENCE [LARGE SCALE GENOMIC DNA]</scope>
    <source>
        <strain evidence="3 4">cv. Gransden 2004</strain>
    </source>
</reference>
<keyword evidence="4" id="KW-1185">Reference proteome</keyword>
<dbReference type="RefSeq" id="XP_024392999.1">
    <property type="nucleotide sequence ID" value="XM_024537231.2"/>
</dbReference>
<feature type="compositionally biased region" description="Basic and acidic residues" evidence="1">
    <location>
        <begin position="180"/>
        <end position="191"/>
    </location>
</feature>
<proteinExistence type="predicted"/>
<feature type="region of interest" description="Disordered" evidence="1">
    <location>
        <begin position="133"/>
        <end position="191"/>
    </location>
</feature>
<reference evidence="3" key="3">
    <citation type="submission" date="2020-12" db="UniProtKB">
        <authorList>
            <consortium name="EnsemblPlants"/>
        </authorList>
    </citation>
    <scope>IDENTIFICATION</scope>
</reference>
<evidence type="ECO:0000256" key="1">
    <source>
        <dbReference type="SAM" id="MobiDB-lite"/>
    </source>
</evidence>
<dbReference type="EnsemblPlants" id="Pp3c13_14250V3.2">
    <property type="protein sequence ID" value="PAC:32932455.CDS.1"/>
    <property type="gene ID" value="Pp3c13_14250"/>
</dbReference>
<reference evidence="2 4" key="2">
    <citation type="journal article" date="2018" name="Plant J.">
        <title>The Physcomitrella patens chromosome-scale assembly reveals moss genome structure and evolution.</title>
        <authorList>
            <person name="Lang D."/>
            <person name="Ullrich K.K."/>
            <person name="Murat F."/>
            <person name="Fuchs J."/>
            <person name="Jenkins J."/>
            <person name="Haas F.B."/>
            <person name="Piednoel M."/>
            <person name="Gundlach H."/>
            <person name="Van Bel M."/>
            <person name="Meyberg R."/>
            <person name="Vives C."/>
            <person name="Morata J."/>
            <person name="Symeonidi A."/>
            <person name="Hiss M."/>
            <person name="Muchero W."/>
            <person name="Kamisugi Y."/>
            <person name="Saleh O."/>
            <person name="Blanc G."/>
            <person name="Decker E.L."/>
            <person name="van Gessel N."/>
            <person name="Grimwood J."/>
            <person name="Hayes R.D."/>
            <person name="Graham S.W."/>
            <person name="Gunter L.E."/>
            <person name="McDaniel S.F."/>
            <person name="Hoernstein S.N.W."/>
            <person name="Larsson A."/>
            <person name="Li F.W."/>
            <person name="Perroud P.F."/>
            <person name="Phillips J."/>
            <person name="Ranjan P."/>
            <person name="Rokshar D.S."/>
            <person name="Rothfels C.J."/>
            <person name="Schneider L."/>
            <person name="Shu S."/>
            <person name="Stevenson D.W."/>
            <person name="Thummler F."/>
            <person name="Tillich M."/>
            <person name="Villarreal Aguilar J.C."/>
            <person name="Widiez T."/>
            <person name="Wong G.K."/>
            <person name="Wymore A."/>
            <person name="Zhang Y."/>
            <person name="Zimmer A.D."/>
            <person name="Quatrano R.S."/>
            <person name="Mayer K.F.X."/>
            <person name="Goodstein D."/>
            <person name="Casacuberta J.M."/>
            <person name="Vandepoele K."/>
            <person name="Reski R."/>
            <person name="Cuming A.C."/>
            <person name="Tuskan G.A."/>
            <person name="Maumus F."/>
            <person name="Salse J."/>
            <person name="Schmutz J."/>
            <person name="Rensing S.A."/>
        </authorList>
    </citation>
    <scope>NUCLEOTIDE SEQUENCE [LARGE SCALE GENOMIC DNA]</scope>
    <source>
        <strain evidence="3 4">cv. Gransden 2004</strain>
    </source>
</reference>
<evidence type="ECO:0000313" key="3">
    <source>
        <dbReference type="EnsemblPlants" id="PAC:32932454.CDS.1"/>
    </source>
</evidence>
<dbReference type="Proteomes" id="UP000006727">
    <property type="component" value="Chromosome 13"/>
</dbReference>
<dbReference type="AlphaFoldDB" id="A9T348"/>
<gene>
    <name evidence="3" type="primary">LOC112290676</name>
    <name evidence="2" type="ORF">PHYPA_017351</name>
</gene>
<dbReference type="OrthoDB" id="10328469at2759"/>
<dbReference type="Gramene" id="Pp3c13_14250V3.1">
    <property type="protein sequence ID" value="PAC:32932454.CDS.1"/>
    <property type="gene ID" value="Pp3c13_14250"/>
</dbReference>
<dbReference type="RefSeq" id="XP_024393001.1">
    <property type="nucleotide sequence ID" value="XM_024537233.2"/>
</dbReference>
<feature type="compositionally biased region" description="Basic and acidic residues" evidence="1">
    <location>
        <begin position="133"/>
        <end position="142"/>
    </location>
</feature>
<sequence>MASFLLSEVYIVERTIASGHAELDDLTCEATVCTSEHQAYCEAIKNMIRFALDKNCDSEEEESLRYEMTKTMRRRGISVERRYKRLKDLIIGASRAFNAEKTYYTVKRSAIVAQEKVDEEAMIIDALKQLGAMDEKAEEPPKRASRNATQAPRDPSLKGRGRVLPPLLAHEQGLARKRARDHDSRLHHNIF</sequence>
<dbReference type="EMBL" id="ABEU02000013">
    <property type="protein sequence ID" value="PNR42521.1"/>
    <property type="molecule type" value="Genomic_DNA"/>
</dbReference>
<accession>A9T348</accession>
<dbReference type="GeneID" id="112290676"/>
<dbReference type="EnsemblPlants" id="Pp3c13_14250V3.1">
    <property type="protein sequence ID" value="PAC:32932454.CDS.1"/>
    <property type="gene ID" value="Pp3c13_14250"/>
</dbReference>
<dbReference type="HOGENOM" id="CLU_1423682_0_0_1"/>
<name>A9T348_PHYPA</name>
<protein>
    <submittedName>
        <fullName evidence="2 3">Uncharacterized protein</fullName>
    </submittedName>
</protein>
<evidence type="ECO:0000313" key="4">
    <source>
        <dbReference type="Proteomes" id="UP000006727"/>
    </source>
</evidence>
<dbReference type="PaxDb" id="3218-PP1S158_16V6.1"/>